<dbReference type="InterPro" id="IPR036291">
    <property type="entry name" value="NAD(P)-bd_dom_sf"/>
</dbReference>
<dbReference type="EC" id="1.1.1.-" evidence="2"/>
<accession>A0ABV7X8I0</accession>
<dbReference type="InterPro" id="IPR050259">
    <property type="entry name" value="SDR"/>
</dbReference>
<evidence type="ECO:0000256" key="1">
    <source>
        <dbReference type="ARBA" id="ARBA00006484"/>
    </source>
</evidence>
<comment type="caution">
    <text evidence="2">The sequence shown here is derived from an EMBL/GenBank/DDBJ whole genome shotgun (WGS) entry which is preliminary data.</text>
</comment>
<dbReference type="Proteomes" id="UP001595615">
    <property type="component" value="Unassembled WGS sequence"/>
</dbReference>
<dbReference type="PRINTS" id="PR00081">
    <property type="entry name" value="GDHRDH"/>
</dbReference>
<dbReference type="SUPFAM" id="SSF51735">
    <property type="entry name" value="NAD(P)-binding Rossmann-fold domains"/>
    <property type="match status" value="1"/>
</dbReference>
<dbReference type="Gene3D" id="3.40.50.720">
    <property type="entry name" value="NAD(P)-binding Rossmann-like Domain"/>
    <property type="match status" value="1"/>
</dbReference>
<evidence type="ECO:0000313" key="3">
    <source>
        <dbReference type="Proteomes" id="UP001595615"/>
    </source>
</evidence>
<keyword evidence="2" id="KW-0560">Oxidoreductase</keyword>
<gene>
    <name evidence="2" type="ORF">ACFOMD_03255</name>
</gene>
<dbReference type="EMBL" id="JBHRXV010000002">
    <property type="protein sequence ID" value="MFC3711572.1"/>
    <property type="molecule type" value="Genomic_DNA"/>
</dbReference>
<dbReference type="PANTHER" id="PTHR42879:SF2">
    <property type="entry name" value="3-OXOACYL-[ACYL-CARRIER-PROTEIN] REDUCTASE FABG"/>
    <property type="match status" value="1"/>
</dbReference>
<proteinExistence type="inferred from homology"/>
<organism evidence="2 3">
    <name type="scientific">Sphingoaurantiacus capsulatus</name>
    <dbReference type="NCBI Taxonomy" id="1771310"/>
    <lineage>
        <taxon>Bacteria</taxon>
        <taxon>Pseudomonadati</taxon>
        <taxon>Pseudomonadota</taxon>
        <taxon>Alphaproteobacteria</taxon>
        <taxon>Sphingomonadales</taxon>
        <taxon>Sphingosinicellaceae</taxon>
        <taxon>Sphingoaurantiacus</taxon>
    </lineage>
</organism>
<keyword evidence="3" id="KW-1185">Reference proteome</keyword>
<dbReference type="CDD" id="cd05233">
    <property type="entry name" value="SDR_c"/>
    <property type="match status" value="1"/>
</dbReference>
<protein>
    <submittedName>
        <fullName evidence="2">SDR family NAD(P)-dependent oxidoreductase</fullName>
        <ecNumber evidence="2">1.1.1.-</ecNumber>
    </submittedName>
</protein>
<reference evidence="3" key="1">
    <citation type="journal article" date="2019" name="Int. J. Syst. Evol. Microbiol.">
        <title>The Global Catalogue of Microorganisms (GCM) 10K type strain sequencing project: providing services to taxonomists for standard genome sequencing and annotation.</title>
        <authorList>
            <consortium name="The Broad Institute Genomics Platform"/>
            <consortium name="The Broad Institute Genome Sequencing Center for Infectious Disease"/>
            <person name="Wu L."/>
            <person name="Ma J."/>
        </authorList>
    </citation>
    <scope>NUCLEOTIDE SEQUENCE [LARGE SCALE GENOMIC DNA]</scope>
    <source>
        <strain evidence="3">KCTC 42644</strain>
    </source>
</reference>
<dbReference type="Pfam" id="PF13561">
    <property type="entry name" value="adh_short_C2"/>
    <property type="match status" value="1"/>
</dbReference>
<name>A0ABV7X8I0_9SPHN</name>
<dbReference type="RefSeq" id="WP_380856783.1">
    <property type="nucleotide sequence ID" value="NZ_JBHRXV010000002.1"/>
</dbReference>
<comment type="similarity">
    <text evidence="1">Belongs to the short-chain dehydrogenases/reductases (SDR) family.</text>
</comment>
<dbReference type="GO" id="GO:0016491">
    <property type="term" value="F:oxidoreductase activity"/>
    <property type="evidence" value="ECO:0007669"/>
    <property type="project" value="UniProtKB-KW"/>
</dbReference>
<sequence>MSRFPPGAALVLGGTGGVGRAVAERLAAEGVNVAVGYRSKPAEAEALAAQLSNGAIAVHADVTDPTSLKAALEALPSLHTLVFAAGPTVVQRYLSQTDDALMRQAFEIETFGFQNAVRAALPLLRSNRGSIVHIGSAGGLSWAVRDGLSIVPKAANEALVKGLAREEGRFGVRANSVAIGVVDGGMFRELRAMGELDDRWVAATLERQSLKHFGTPADVAAAVAFLASGDAAYVTGQTLAVAGGYGS</sequence>
<evidence type="ECO:0000313" key="2">
    <source>
        <dbReference type="EMBL" id="MFC3711572.1"/>
    </source>
</evidence>
<dbReference type="InterPro" id="IPR002347">
    <property type="entry name" value="SDR_fam"/>
</dbReference>
<dbReference type="PANTHER" id="PTHR42879">
    <property type="entry name" value="3-OXOACYL-(ACYL-CARRIER-PROTEIN) REDUCTASE"/>
    <property type="match status" value="1"/>
</dbReference>